<dbReference type="GO" id="GO:0030638">
    <property type="term" value="P:polyketide metabolic process"/>
    <property type="evidence" value="ECO:0007669"/>
    <property type="project" value="InterPro"/>
</dbReference>
<evidence type="ECO:0000313" key="3">
    <source>
        <dbReference type="Proteomes" id="UP000183180"/>
    </source>
</evidence>
<dbReference type="Proteomes" id="UP001265083">
    <property type="component" value="Unassembled WGS sequence"/>
</dbReference>
<evidence type="ECO:0000313" key="4">
    <source>
        <dbReference type="Proteomes" id="UP001265083"/>
    </source>
</evidence>
<dbReference type="OrthoDB" id="129343at2"/>
<dbReference type="Pfam" id="PF07366">
    <property type="entry name" value="SnoaL"/>
    <property type="match status" value="1"/>
</dbReference>
<accession>A0A1H2IK77</accession>
<dbReference type="Gene3D" id="3.10.450.50">
    <property type="match status" value="1"/>
</dbReference>
<proteinExistence type="predicted"/>
<dbReference type="AlphaFoldDB" id="A0A1H2IK77"/>
<dbReference type="STRING" id="158898.SAMN04488548_1341214"/>
<dbReference type="InterPro" id="IPR032710">
    <property type="entry name" value="NTF2-like_dom_sf"/>
</dbReference>
<dbReference type="InterPro" id="IPR009959">
    <property type="entry name" value="Cyclase_SnoaL-like"/>
</dbReference>
<reference evidence="1 4" key="2">
    <citation type="submission" date="2023-08" db="EMBL/GenBank/DDBJ databases">
        <title>Bioegradation of LLDPE and BLDPE plastic by marine bacteria from coast plastic debris.</title>
        <authorList>
            <person name="Rong Z."/>
        </authorList>
    </citation>
    <scope>NUCLEOTIDE SEQUENCE [LARGE SCALE GENOMIC DNA]</scope>
    <source>
        <strain evidence="1 4">Z-2</strain>
    </source>
</reference>
<dbReference type="EMBL" id="JAVLUS010000015">
    <property type="protein sequence ID" value="MDS1115534.1"/>
    <property type="molecule type" value="Genomic_DNA"/>
</dbReference>
<sequence length="173" mass="19098">MTHMSDPVSTAVRAMTAIGSGTRADVEAVTHPDNVNREAINEPPACRGRGPDATWATAIWLRAAFSNLRHTPHDVVADGDLVVIHATMSGKQTGPFVTYDEKARIAQVFAPTGRDFAVTQTHWFRLRDGLCIEHWANRDDLGMGQQLGWVPPTPLYLLRCARAKRTALRAERT</sequence>
<dbReference type="Proteomes" id="UP000183180">
    <property type="component" value="Unassembled WGS sequence"/>
</dbReference>
<organism evidence="2 3">
    <name type="scientific">Gordonia westfalica</name>
    <dbReference type="NCBI Taxonomy" id="158898"/>
    <lineage>
        <taxon>Bacteria</taxon>
        <taxon>Bacillati</taxon>
        <taxon>Actinomycetota</taxon>
        <taxon>Actinomycetes</taxon>
        <taxon>Mycobacteriales</taxon>
        <taxon>Gordoniaceae</taxon>
        <taxon>Gordonia</taxon>
    </lineage>
</organism>
<evidence type="ECO:0000313" key="2">
    <source>
        <dbReference type="EMBL" id="SDU44356.1"/>
    </source>
</evidence>
<name>A0A1H2IK77_9ACTN</name>
<dbReference type="EMBL" id="FNLM01000034">
    <property type="protein sequence ID" value="SDU44356.1"/>
    <property type="molecule type" value="Genomic_DNA"/>
</dbReference>
<reference evidence="2 3" key="1">
    <citation type="submission" date="2016-10" db="EMBL/GenBank/DDBJ databases">
        <authorList>
            <person name="de Groot N.N."/>
        </authorList>
    </citation>
    <scope>NUCLEOTIDE SEQUENCE [LARGE SCALE GENOMIC DNA]</scope>
    <source>
        <strain evidence="2 3">DSM 44215</strain>
    </source>
</reference>
<keyword evidence="4" id="KW-1185">Reference proteome</keyword>
<dbReference type="SUPFAM" id="SSF54427">
    <property type="entry name" value="NTF2-like"/>
    <property type="match status" value="1"/>
</dbReference>
<protein>
    <submittedName>
        <fullName evidence="1">Ester cyclase</fullName>
    </submittedName>
    <submittedName>
        <fullName evidence="2">SnoaL-like polyketide cyclase</fullName>
    </submittedName>
</protein>
<evidence type="ECO:0000313" key="1">
    <source>
        <dbReference type="EMBL" id="MDS1115534.1"/>
    </source>
</evidence>
<gene>
    <name evidence="1" type="ORF">RD149_17400</name>
    <name evidence="2" type="ORF">SAMN04488548_1341214</name>
</gene>